<dbReference type="STRING" id="282676.B6F84_01035"/>
<accession>A0A1W6JWW0</accession>
<dbReference type="AlphaFoldDB" id="A0A1W6JWW0"/>
<dbReference type="GO" id="GO:0016616">
    <property type="term" value="F:oxidoreductase activity, acting on the CH-OH group of donors, NAD or NADP as acceptor"/>
    <property type="evidence" value="ECO:0007669"/>
    <property type="project" value="InterPro"/>
</dbReference>
<dbReference type="SUPFAM" id="SSF48179">
    <property type="entry name" value="6-phosphogluconate dehydrogenase C-terminal domain-like"/>
    <property type="match status" value="2"/>
</dbReference>
<dbReference type="InterPro" id="IPR008927">
    <property type="entry name" value="6-PGluconate_DH-like_C_sf"/>
</dbReference>
<evidence type="ECO:0000259" key="2">
    <source>
        <dbReference type="Pfam" id="PF00725"/>
    </source>
</evidence>
<dbReference type="GO" id="GO:0006631">
    <property type="term" value="P:fatty acid metabolic process"/>
    <property type="evidence" value="ECO:0007669"/>
    <property type="project" value="InterPro"/>
</dbReference>
<evidence type="ECO:0000313" key="5">
    <source>
        <dbReference type="Proteomes" id="UP000193404"/>
    </source>
</evidence>
<dbReference type="EMBL" id="CP020477">
    <property type="protein sequence ID" value="ARM74745.1"/>
    <property type="molecule type" value="Genomic_DNA"/>
</dbReference>
<dbReference type="Pfam" id="PF00725">
    <property type="entry name" value="3HCDH"/>
    <property type="match status" value="2"/>
</dbReference>
<dbReference type="InterPro" id="IPR036291">
    <property type="entry name" value="NAD(P)-bd_dom_sf"/>
</dbReference>
<dbReference type="InterPro" id="IPR006108">
    <property type="entry name" value="3HC_DH_C"/>
</dbReference>
<evidence type="ECO:0000259" key="3">
    <source>
        <dbReference type="Pfam" id="PF02737"/>
    </source>
</evidence>
<dbReference type="FunFam" id="3.40.50.720:FF:000009">
    <property type="entry name" value="Fatty oxidation complex, alpha subunit"/>
    <property type="match status" value="1"/>
</dbReference>
<dbReference type="Gene3D" id="1.10.1040.10">
    <property type="entry name" value="N-(1-d-carboxylethyl)-l-norvaline Dehydrogenase, domain 2"/>
    <property type="match status" value="2"/>
</dbReference>
<dbReference type="KEGG" id="aman:B6F84_01035"/>
<feature type="domain" description="3-hydroxyacyl-CoA dehydrogenase NAD binding" evidence="3">
    <location>
        <begin position="9"/>
        <end position="185"/>
    </location>
</feature>
<name>A0A1W6JWW0_9CREN</name>
<dbReference type="Proteomes" id="UP000193404">
    <property type="component" value="Chromosome"/>
</dbReference>
<protein>
    <submittedName>
        <fullName evidence="4">3-hydroxybutyryl-CoA dehydrogenase</fullName>
    </submittedName>
</protein>
<proteinExistence type="predicted"/>
<dbReference type="PANTHER" id="PTHR48075">
    <property type="entry name" value="3-HYDROXYACYL-COA DEHYDROGENASE FAMILY PROTEIN"/>
    <property type="match status" value="1"/>
</dbReference>
<reference evidence="4 5" key="1">
    <citation type="submission" date="2017-03" db="EMBL/GenBank/DDBJ databases">
        <title>Sulfur activation and transportation mechanism of thermophilic Archaea Acidianus manzaensis YN-25.</title>
        <authorList>
            <person name="Ma Y."/>
            <person name="Yang Y."/>
            <person name="Xia J."/>
        </authorList>
    </citation>
    <scope>NUCLEOTIDE SEQUENCE [LARGE SCALE GENOMIC DNA]</scope>
    <source>
        <strain evidence="4 5">YN-25</strain>
    </source>
</reference>
<organism evidence="4 5">
    <name type="scientific">Acidianus manzaensis</name>
    <dbReference type="NCBI Taxonomy" id="282676"/>
    <lineage>
        <taxon>Archaea</taxon>
        <taxon>Thermoproteota</taxon>
        <taxon>Thermoprotei</taxon>
        <taxon>Sulfolobales</taxon>
        <taxon>Sulfolobaceae</taxon>
        <taxon>Acidianus</taxon>
    </lineage>
</organism>
<gene>
    <name evidence="4" type="ORF">B6F84_01035</name>
</gene>
<dbReference type="Pfam" id="PF02737">
    <property type="entry name" value="3HCDH_N"/>
    <property type="match status" value="1"/>
</dbReference>
<evidence type="ECO:0000256" key="1">
    <source>
        <dbReference type="ARBA" id="ARBA00023002"/>
    </source>
</evidence>
<keyword evidence="1" id="KW-0560">Oxidoreductase</keyword>
<keyword evidence="5" id="KW-1185">Reference proteome</keyword>
<sequence length="365" mass="40889">MIIMKINKFTVIGAGTMGHGIAELALIAGYEVWLNDVNDEILKNALNKIKWSLTELQKKGKLKGETDQILSRIHTTSNLEEALKDTDFMVEAVIEDINLKSKIFAKADEVSDGILATNTSSLPISEIAESTKKPERVIGMHFFNPPVLMPLVEIIKGKLTSDNTVKETFQVTKNLGKEPVLAKKDIPGFIVTRILFRLLETSCYLVESGKATIEDVDYTAKTELGFPMGVFLLQDNIGIDVDYLIMNSMTKRGFEIYNCEIIKEKFEKKEYGVKSGKGFYTHPAKIVSGKIIDPSFIISSAVNEAYFLLKEDVASKDDIDKSCKLGLGWPKGIFDYANQIGLDKIRNILEFLEKETGEKHFEPQF</sequence>
<dbReference type="PANTHER" id="PTHR48075:SF5">
    <property type="entry name" value="3-HYDROXYBUTYRYL-COA DEHYDROGENASE"/>
    <property type="match status" value="1"/>
</dbReference>
<dbReference type="Gene3D" id="3.40.50.720">
    <property type="entry name" value="NAD(P)-binding Rossmann-like Domain"/>
    <property type="match status" value="1"/>
</dbReference>
<dbReference type="InterPro" id="IPR013328">
    <property type="entry name" value="6PGD_dom2"/>
</dbReference>
<dbReference type="InterPro" id="IPR006176">
    <property type="entry name" value="3-OHacyl-CoA_DH_NAD-bd"/>
</dbReference>
<feature type="domain" description="3-hydroxyacyl-CoA dehydrogenase C-terminal" evidence="2">
    <location>
        <begin position="298"/>
        <end position="363"/>
    </location>
</feature>
<evidence type="ECO:0000313" key="4">
    <source>
        <dbReference type="EMBL" id="ARM74745.1"/>
    </source>
</evidence>
<dbReference type="GO" id="GO:0070403">
    <property type="term" value="F:NAD+ binding"/>
    <property type="evidence" value="ECO:0007669"/>
    <property type="project" value="InterPro"/>
</dbReference>
<feature type="domain" description="3-hydroxyacyl-CoA dehydrogenase C-terminal" evidence="2">
    <location>
        <begin position="188"/>
        <end position="281"/>
    </location>
</feature>
<dbReference type="SUPFAM" id="SSF51735">
    <property type="entry name" value="NAD(P)-binding Rossmann-fold domains"/>
    <property type="match status" value="1"/>
</dbReference>